<accession>A0A7J8WQZ0</accession>
<dbReference type="AlphaFoldDB" id="A0A7J8WQZ0"/>
<reference evidence="1 2" key="1">
    <citation type="journal article" date="2019" name="Genome Biol. Evol.">
        <title>Insights into the evolution of the New World diploid cottons (Gossypium, subgenus Houzingenia) based on genome sequencing.</title>
        <authorList>
            <person name="Grover C.E."/>
            <person name="Arick M.A. 2nd"/>
            <person name="Thrash A."/>
            <person name="Conover J.L."/>
            <person name="Sanders W.S."/>
            <person name="Peterson D.G."/>
            <person name="Frelichowski J.E."/>
            <person name="Scheffler J.A."/>
            <person name="Scheffler B.E."/>
            <person name="Wendel J.F."/>
        </authorList>
    </citation>
    <scope>NUCLEOTIDE SEQUENCE [LARGE SCALE GENOMIC DNA]</scope>
    <source>
        <strain evidence="1">185</strain>
        <tissue evidence="1">Leaf</tissue>
    </source>
</reference>
<gene>
    <name evidence="1" type="ORF">Goari_018725</name>
</gene>
<protein>
    <submittedName>
        <fullName evidence="1">Uncharacterized protein</fullName>
    </submittedName>
</protein>
<comment type="caution">
    <text evidence="1">The sequence shown here is derived from an EMBL/GenBank/DDBJ whole genome shotgun (WGS) entry which is preliminary data.</text>
</comment>
<evidence type="ECO:0000313" key="1">
    <source>
        <dbReference type="EMBL" id="MBA0677310.1"/>
    </source>
</evidence>
<organism evidence="1 2">
    <name type="scientific">Gossypium aridum</name>
    <name type="common">American cotton</name>
    <name type="synonym">Erioxylum aridum</name>
    <dbReference type="NCBI Taxonomy" id="34290"/>
    <lineage>
        <taxon>Eukaryota</taxon>
        <taxon>Viridiplantae</taxon>
        <taxon>Streptophyta</taxon>
        <taxon>Embryophyta</taxon>
        <taxon>Tracheophyta</taxon>
        <taxon>Spermatophyta</taxon>
        <taxon>Magnoliopsida</taxon>
        <taxon>eudicotyledons</taxon>
        <taxon>Gunneridae</taxon>
        <taxon>Pentapetalae</taxon>
        <taxon>rosids</taxon>
        <taxon>malvids</taxon>
        <taxon>Malvales</taxon>
        <taxon>Malvaceae</taxon>
        <taxon>Malvoideae</taxon>
        <taxon>Gossypium</taxon>
    </lineage>
</organism>
<keyword evidence="2" id="KW-1185">Reference proteome</keyword>
<evidence type="ECO:0000313" key="2">
    <source>
        <dbReference type="Proteomes" id="UP000593577"/>
    </source>
</evidence>
<dbReference type="EMBL" id="JABFAA010000002">
    <property type="protein sequence ID" value="MBA0677310.1"/>
    <property type="molecule type" value="Genomic_DNA"/>
</dbReference>
<name>A0A7J8WQZ0_GOSAI</name>
<proteinExistence type="predicted"/>
<feature type="non-terminal residue" evidence="1">
    <location>
        <position position="1"/>
    </location>
</feature>
<dbReference type="Proteomes" id="UP000593577">
    <property type="component" value="Unassembled WGS sequence"/>
</dbReference>
<sequence>YYGSAHGKLEPARCNGVLRDDKGLFSGPLGVMVSNEAKLYAVKNALYFNSVCWFDSQSIRPSS</sequence>